<comment type="caution">
    <text evidence="1">The sequence shown here is derived from an EMBL/GenBank/DDBJ whole genome shotgun (WGS) entry which is preliminary data.</text>
</comment>
<sequence length="316" mass="34992">MPQPTTGDVHVNTPLTQISIAFIQDDDEFIADEFFPEVPVAKQSDRYFIYEKDAWFRSDAQERAPSTESAGSGWTLDNTPTYFASKKALHKDVDDDTRANADPVIDMDRDATEYVTRQLLLRKEKDWAAAYFTTSLWDTDFTPGTLWDAGGSTPIQDIRSQMLVIKRTTGLRANKFGMGEEVWNILQDHPDFLDRIKFTQTGIVTTGLLAVLLGLQAVMVMGAVENTATEGQTASLSFIFGKSALLVHAAPRPSLLTASAGYTFRWTGLFGGGEMGTRIKRFRMEAIASDRVEGESAYDQKLVASELGVFFNAVVS</sequence>
<dbReference type="EMBL" id="LAZR01008142">
    <property type="protein sequence ID" value="KKM80683.1"/>
    <property type="molecule type" value="Genomic_DNA"/>
</dbReference>
<dbReference type="Gene3D" id="3.90.1690.10">
    <property type="entry name" value="phage-related protein like domain"/>
    <property type="match status" value="1"/>
</dbReference>
<organism evidence="1">
    <name type="scientific">marine sediment metagenome</name>
    <dbReference type="NCBI Taxonomy" id="412755"/>
    <lineage>
        <taxon>unclassified sequences</taxon>
        <taxon>metagenomes</taxon>
        <taxon>ecological metagenomes</taxon>
    </lineage>
</organism>
<dbReference type="AlphaFoldDB" id="A0A0F9KFF6"/>
<protein>
    <submittedName>
        <fullName evidence="1">Uncharacterized protein</fullName>
    </submittedName>
</protein>
<accession>A0A0F9KFF6</accession>
<gene>
    <name evidence="1" type="ORF">LCGC14_1337380</name>
</gene>
<dbReference type="InterPro" id="IPR053738">
    <property type="entry name" value="Lambda_capsid_assembly"/>
</dbReference>
<evidence type="ECO:0000313" key="1">
    <source>
        <dbReference type="EMBL" id="KKM80683.1"/>
    </source>
</evidence>
<name>A0A0F9KFF6_9ZZZZ</name>
<reference evidence="1" key="1">
    <citation type="journal article" date="2015" name="Nature">
        <title>Complex archaea that bridge the gap between prokaryotes and eukaryotes.</title>
        <authorList>
            <person name="Spang A."/>
            <person name="Saw J.H."/>
            <person name="Jorgensen S.L."/>
            <person name="Zaremba-Niedzwiedzka K."/>
            <person name="Martijn J."/>
            <person name="Lind A.E."/>
            <person name="van Eijk R."/>
            <person name="Schleper C."/>
            <person name="Guy L."/>
            <person name="Ettema T.J."/>
        </authorList>
    </citation>
    <scope>NUCLEOTIDE SEQUENCE</scope>
</reference>
<proteinExistence type="predicted"/>